<sequence>MKFAMKHGGLCSMSFVLRICSCVVFLCTWVAFLCACEGNASKISNTGVEESTYVLQSGIGTDAATSLEGQPVMRKGYNPQMDFAYDEHDDVDIDENYVGSLCGEATKELETMFGPAEFYVTAESNEDDSYTIDVYYNEKAASFSDDEVEQIRMYINQEYKEVRLSEINIQGW</sequence>
<name>A0A174YW28_9FIRM</name>
<dbReference type="EMBL" id="CZBU01000009">
    <property type="protein sequence ID" value="CUQ79333.1"/>
    <property type="molecule type" value="Genomic_DNA"/>
</dbReference>
<accession>A0A174YW28</accession>
<evidence type="ECO:0000313" key="1">
    <source>
        <dbReference type="EMBL" id="CUQ79333.1"/>
    </source>
</evidence>
<dbReference type="AlphaFoldDB" id="A0A174YW28"/>
<dbReference type="Proteomes" id="UP000095621">
    <property type="component" value="Unassembled WGS sequence"/>
</dbReference>
<protein>
    <submittedName>
        <fullName evidence="1">Uncharacterized protein</fullName>
    </submittedName>
</protein>
<organism evidence="1 2">
    <name type="scientific">Lachnospira eligens</name>
    <dbReference type="NCBI Taxonomy" id="39485"/>
    <lineage>
        <taxon>Bacteria</taxon>
        <taxon>Bacillati</taxon>
        <taxon>Bacillota</taxon>
        <taxon>Clostridia</taxon>
        <taxon>Lachnospirales</taxon>
        <taxon>Lachnospiraceae</taxon>
        <taxon>Lachnospira</taxon>
    </lineage>
</organism>
<evidence type="ECO:0000313" key="2">
    <source>
        <dbReference type="Proteomes" id="UP000095621"/>
    </source>
</evidence>
<gene>
    <name evidence="1" type="ORF">ERS852490_02997</name>
</gene>
<proteinExistence type="predicted"/>
<reference evidence="1 2" key="1">
    <citation type="submission" date="2015-09" db="EMBL/GenBank/DDBJ databases">
        <authorList>
            <consortium name="Pathogen Informatics"/>
        </authorList>
    </citation>
    <scope>NUCLEOTIDE SEQUENCE [LARGE SCALE GENOMIC DNA]</scope>
    <source>
        <strain evidence="1 2">2789STDY5834875</strain>
    </source>
</reference>